<protein>
    <submittedName>
        <fullName evidence="4">TIGR03083 family protein</fullName>
    </submittedName>
</protein>
<evidence type="ECO:0000256" key="2">
    <source>
        <dbReference type="ARBA" id="ARBA00023163"/>
    </source>
</evidence>
<dbReference type="Proteomes" id="UP000192674">
    <property type="component" value="Unassembled WGS sequence"/>
</dbReference>
<dbReference type="InterPro" id="IPR024344">
    <property type="entry name" value="MDMPI_metal-binding"/>
</dbReference>
<evidence type="ECO:0000259" key="3">
    <source>
        <dbReference type="Pfam" id="PF11716"/>
    </source>
</evidence>
<dbReference type="InterPro" id="IPR034660">
    <property type="entry name" value="DinB/YfiT-like"/>
</dbReference>
<dbReference type="EMBL" id="FWXV01000002">
    <property type="protein sequence ID" value="SMC90658.1"/>
    <property type="molecule type" value="Genomic_DNA"/>
</dbReference>
<dbReference type="RefSeq" id="WP_084426433.1">
    <property type="nucleotide sequence ID" value="NZ_FWXV01000002.1"/>
</dbReference>
<dbReference type="OrthoDB" id="4321761at2"/>
<dbReference type="AlphaFoldDB" id="A0A1W2D0X9"/>
<keyword evidence="1" id="KW-0805">Transcription regulation</keyword>
<accession>A0A1W2D0X9</accession>
<dbReference type="InterPro" id="IPR017517">
    <property type="entry name" value="Maleyloyr_isom"/>
</dbReference>
<proteinExistence type="predicted"/>
<dbReference type="Gene3D" id="1.20.120.450">
    <property type="entry name" value="dinb family like domain"/>
    <property type="match status" value="1"/>
</dbReference>
<evidence type="ECO:0000313" key="5">
    <source>
        <dbReference type="Proteomes" id="UP000192674"/>
    </source>
</evidence>
<name>A0A1W2D0X9_KIBAR</name>
<organism evidence="4 5">
    <name type="scientific">Kibdelosporangium aridum</name>
    <dbReference type="NCBI Taxonomy" id="2030"/>
    <lineage>
        <taxon>Bacteria</taxon>
        <taxon>Bacillati</taxon>
        <taxon>Actinomycetota</taxon>
        <taxon>Actinomycetes</taxon>
        <taxon>Pseudonocardiales</taxon>
        <taxon>Pseudonocardiaceae</taxon>
        <taxon>Kibdelosporangium</taxon>
    </lineage>
</organism>
<gene>
    <name evidence="4" type="ORF">SAMN05661093_02684</name>
</gene>
<feature type="domain" description="Mycothiol-dependent maleylpyruvate isomerase metal-binding" evidence="3">
    <location>
        <begin position="84"/>
        <end position="201"/>
    </location>
</feature>
<dbReference type="Pfam" id="PF11716">
    <property type="entry name" value="MDMPI_N"/>
    <property type="match status" value="1"/>
</dbReference>
<dbReference type="SUPFAM" id="SSF109854">
    <property type="entry name" value="DinB/YfiT-like putative metalloenzymes"/>
    <property type="match status" value="1"/>
</dbReference>
<dbReference type="Gene3D" id="1.10.10.1320">
    <property type="entry name" value="Anti-sigma factor, zinc-finger domain"/>
    <property type="match status" value="1"/>
</dbReference>
<keyword evidence="2" id="KW-0804">Transcription</keyword>
<dbReference type="InterPro" id="IPR041916">
    <property type="entry name" value="Anti_sigma_zinc_sf"/>
</dbReference>
<evidence type="ECO:0000256" key="1">
    <source>
        <dbReference type="ARBA" id="ARBA00023015"/>
    </source>
</evidence>
<dbReference type="GO" id="GO:0046872">
    <property type="term" value="F:metal ion binding"/>
    <property type="evidence" value="ECO:0007669"/>
    <property type="project" value="InterPro"/>
</dbReference>
<sequence>MSDHAAVSSLLAAWTMHACDSLESDAVEDHLRSCETCRAEVRGLAEATQSLAGKGSPPPKRVREKVVTAVGALDIPRYAKAYAATVAALDALLKEIDAHQWTGVVAHEPWSVLDLVVHLTATDNLVADHLGLHVHPPVQPGEDPDSRTDVLLAMPRSQDAAWREWRRQAEGICQALTKKSLPPDLMLSRAYETWIHARDIALVTNKDLPPPPPDHLHTIADFAARLLPHAAAYRRVARPGNAVRLVLAGPGGGTWTLPLGGQIIGVTVEMTMDVIQFCLLMADRREPRAVDVMIRGDVELGYDLLDAGPALAPR</sequence>
<dbReference type="NCBIfam" id="TIGR03083">
    <property type="entry name" value="maleylpyruvate isomerase family mycothiol-dependent enzyme"/>
    <property type="match status" value="1"/>
</dbReference>
<evidence type="ECO:0000313" key="4">
    <source>
        <dbReference type="EMBL" id="SMC90658.1"/>
    </source>
</evidence>
<keyword evidence="5" id="KW-1185">Reference proteome</keyword>
<reference evidence="4 5" key="1">
    <citation type="submission" date="2017-04" db="EMBL/GenBank/DDBJ databases">
        <authorList>
            <person name="Afonso C.L."/>
            <person name="Miller P.J."/>
            <person name="Scott M.A."/>
            <person name="Spackman E."/>
            <person name="Goraichik I."/>
            <person name="Dimitrov K.M."/>
            <person name="Suarez D.L."/>
            <person name="Swayne D.E."/>
        </authorList>
    </citation>
    <scope>NUCLEOTIDE SEQUENCE [LARGE SCALE GENOMIC DNA]</scope>
    <source>
        <strain evidence="4 5">DSM 43828</strain>
    </source>
</reference>